<protein>
    <submittedName>
        <fullName evidence="2">Uncharacterized protein</fullName>
    </submittedName>
</protein>
<gene>
    <name evidence="2" type="ORF">E2C01_022896</name>
</gene>
<accession>A0A5B7E6L6</accession>
<evidence type="ECO:0000313" key="3">
    <source>
        <dbReference type="Proteomes" id="UP000324222"/>
    </source>
</evidence>
<evidence type="ECO:0000313" key="2">
    <source>
        <dbReference type="EMBL" id="MPC29652.1"/>
    </source>
</evidence>
<feature type="compositionally biased region" description="Polar residues" evidence="1">
    <location>
        <begin position="188"/>
        <end position="200"/>
    </location>
</feature>
<feature type="region of interest" description="Disordered" evidence="1">
    <location>
        <begin position="172"/>
        <end position="200"/>
    </location>
</feature>
<organism evidence="2 3">
    <name type="scientific">Portunus trituberculatus</name>
    <name type="common">Swimming crab</name>
    <name type="synonym">Neptunus trituberculatus</name>
    <dbReference type="NCBI Taxonomy" id="210409"/>
    <lineage>
        <taxon>Eukaryota</taxon>
        <taxon>Metazoa</taxon>
        <taxon>Ecdysozoa</taxon>
        <taxon>Arthropoda</taxon>
        <taxon>Crustacea</taxon>
        <taxon>Multicrustacea</taxon>
        <taxon>Malacostraca</taxon>
        <taxon>Eumalacostraca</taxon>
        <taxon>Eucarida</taxon>
        <taxon>Decapoda</taxon>
        <taxon>Pleocyemata</taxon>
        <taxon>Brachyura</taxon>
        <taxon>Eubrachyura</taxon>
        <taxon>Portunoidea</taxon>
        <taxon>Portunidae</taxon>
        <taxon>Portuninae</taxon>
        <taxon>Portunus</taxon>
    </lineage>
</organism>
<feature type="region of interest" description="Disordered" evidence="1">
    <location>
        <begin position="66"/>
        <end position="89"/>
    </location>
</feature>
<evidence type="ECO:0000256" key="1">
    <source>
        <dbReference type="SAM" id="MobiDB-lite"/>
    </source>
</evidence>
<dbReference type="AlphaFoldDB" id="A0A5B7E6L6"/>
<reference evidence="2 3" key="1">
    <citation type="submission" date="2019-05" db="EMBL/GenBank/DDBJ databases">
        <title>Another draft genome of Portunus trituberculatus and its Hox gene families provides insights of decapod evolution.</title>
        <authorList>
            <person name="Jeong J.-H."/>
            <person name="Song I."/>
            <person name="Kim S."/>
            <person name="Choi T."/>
            <person name="Kim D."/>
            <person name="Ryu S."/>
            <person name="Kim W."/>
        </authorList>
    </citation>
    <scope>NUCLEOTIDE SEQUENCE [LARGE SCALE GENOMIC DNA]</scope>
    <source>
        <tissue evidence="2">Muscle</tissue>
    </source>
</reference>
<sequence>MGPHIKNTPLTTNSGGGLGTEGACPHPHSRSQTRERGHTETLHYYQQLPPKGLSRGRLGLPYTRHQPGGRCTLAPPSANPENVEPEAGGNKTADKWAIETFIAARSDSTVTNLLAQGASEVSSCQQECFSLEPPDNLAHFFSLTEHFSASFTNAWNWRGKRWEHSLHQSLAEHMAGQQDTQRECGSKESPSNYLSHPTQL</sequence>
<keyword evidence="3" id="KW-1185">Reference proteome</keyword>
<dbReference type="Proteomes" id="UP000324222">
    <property type="component" value="Unassembled WGS sequence"/>
</dbReference>
<name>A0A5B7E6L6_PORTR</name>
<feature type="region of interest" description="Disordered" evidence="1">
    <location>
        <begin position="1"/>
        <end position="37"/>
    </location>
</feature>
<proteinExistence type="predicted"/>
<comment type="caution">
    <text evidence="2">The sequence shown here is derived from an EMBL/GenBank/DDBJ whole genome shotgun (WGS) entry which is preliminary data.</text>
</comment>
<dbReference type="EMBL" id="VSRR010002111">
    <property type="protein sequence ID" value="MPC29652.1"/>
    <property type="molecule type" value="Genomic_DNA"/>
</dbReference>